<evidence type="ECO:0000313" key="3">
    <source>
        <dbReference type="EMBL" id="MEC0242842.1"/>
    </source>
</evidence>
<dbReference type="RefSeq" id="WP_326090602.1">
    <property type="nucleotide sequence ID" value="NZ_JARLKZ010000020.1"/>
</dbReference>
<sequence>MKKIISLVIIFLCSVIGVTTTSAAADAKESPIIVENGKIMNGRTLIPIRVVAAHFGFQVDWNQESKTVTIGDKDSNMALKLNSKQAVVNGKEVILDAPAQIVDGVTYVPLKFVGDAFGAGISWDQTFKAAHVQLAEADLLIYTQIKPIPKLTADQLYLFSQIANKAAVITDSHQAKVYFKPYLTDPLLGNIIWYKGLPFKTQFDSKNQGYVTYGNMYNSEATILQNTHFATLVWLSRTMQLKYVDHSWKIDKIDFKYIYF</sequence>
<evidence type="ECO:0000259" key="2">
    <source>
        <dbReference type="Pfam" id="PF07833"/>
    </source>
</evidence>
<dbReference type="Proteomes" id="UP001344632">
    <property type="component" value="Unassembled WGS sequence"/>
</dbReference>
<dbReference type="SUPFAM" id="SSF55383">
    <property type="entry name" value="Copper amine oxidase, domain N"/>
    <property type="match status" value="1"/>
</dbReference>
<evidence type="ECO:0000256" key="1">
    <source>
        <dbReference type="SAM" id="SignalP"/>
    </source>
</evidence>
<proteinExistence type="predicted"/>
<dbReference type="InterPro" id="IPR036582">
    <property type="entry name" value="Mao_N_sf"/>
</dbReference>
<feature type="chain" id="PRO_5045844537" evidence="1">
    <location>
        <begin position="25"/>
        <end position="260"/>
    </location>
</feature>
<dbReference type="EMBL" id="JARLKZ010000020">
    <property type="protein sequence ID" value="MEC0242842.1"/>
    <property type="molecule type" value="Genomic_DNA"/>
</dbReference>
<keyword evidence="1" id="KW-0732">Signal</keyword>
<comment type="caution">
    <text evidence="3">The sequence shown here is derived from an EMBL/GenBank/DDBJ whole genome shotgun (WGS) entry which is preliminary data.</text>
</comment>
<name>A0ABU6GXC8_9BACL</name>
<feature type="signal peptide" evidence="1">
    <location>
        <begin position="1"/>
        <end position="24"/>
    </location>
</feature>
<organism evidence="3 4">
    <name type="scientific">Paenibacillus dokdonensis</name>
    <dbReference type="NCBI Taxonomy" id="2567944"/>
    <lineage>
        <taxon>Bacteria</taxon>
        <taxon>Bacillati</taxon>
        <taxon>Bacillota</taxon>
        <taxon>Bacilli</taxon>
        <taxon>Bacillales</taxon>
        <taxon>Paenibacillaceae</taxon>
        <taxon>Paenibacillus</taxon>
    </lineage>
</organism>
<evidence type="ECO:0000313" key="4">
    <source>
        <dbReference type="Proteomes" id="UP001344632"/>
    </source>
</evidence>
<dbReference type="Gene3D" id="3.30.457.10">
    <property type="entry name" value="Copper amine oxidase-like, N-terminal domain"/>
    <property type="match status" value="1"/>
</dbReference>
<accession>A0ABU6GXC8</accession>
<reference evidence="3 4" key="1">
    <citation type="submission" date="2023-03" db="EMBL/GenBank/DDBJ databases">
        <title>Bacillus Genome Sequencing.</title>
        <authorList>
            <person name="Dunlap C."/>
        </authorList>
    </citation>
    <scope>NUCLEOTIDE SEQUENCE [LARGE SCALE GENOMIC DNA]</scope>
    <source>
        <strain evidence="3 4">BD-525</strain>
    </source>
</reference>
<feature type="domain" description="Copper amine oxidase-like N-terminal" evidence="2">
    <location>
        <begin position="39"/>
        <end position="126"/>
    </location>
</feature>
<keyword evidence="4" id="KW-1185">Reference proteome</keyword>
<protein>
    <submittedName>
        <fullName evidence="3">Copper amine oxidase N-terminal domain-containing protein</fullName>
    </submittedName>
</protein>
<dbReference type="InterPro" id="IPR012854">
    <property type="entry name" value="Cu_amine_oxidase-like_N"/>
</dbReference>
<dbReference type="Pfam" id="PF07833">
    <property type="entry name" value="Cu_amine_oxidN1"/>
    <property type="match status" value="1"/>
</dbReference>
<gene>
    <name evidence="3" type="ORF">P4H66_23815</name>
</gene>